<evidence type="ECO:0000313" key="9">
    <source>
        <dbReference type="EMBL" id="MBM1195037.1"/>
    </source>
</evidence>
<evidence type="ECO:0000256" key="3">
    <source>
        <dbReference type="ARBA" id="ARBA00012619"/>
    </source>
</evidence>
<dbReference type="Gene3D" id="2.60.40.1180">
    <property type="entry name" value="Golgi alpha-mannosidase II"/>
    <property type="match status" value="1"/>
</dbReference>
<evidence type="ECO:0000256" key="7">
    <source>
        <dbReference type="ARBA" id="ARBA00031378"/>
    </source>
</evidence>
<dbReference type="RefSeq" id="WP_203302536.1">
    <property type="nucleotide sequence ID" value="NZ_JAAEBW010000003.1"/>
</dbReference>
<dbReference type="Gene3D" id="3.90.400.10">
    <property type="entry name" value="Oligo-1,6-glucosidase, Domain 2"/>
    <property type="match status" value="1"/>
</dbReference>
<dbReference type="Proteomes" id="UP000809529">
    <property type="component" value="Unassembled WGS sequence"/>
</dbReference>
<proteinExistence type="inferred from homology"/>
<dbReference type="NCBIfam" id="TIGR02456">
    <property type="entry name" value="treS_nterm"/>
    <property type="match status" value="1"/>
</dbReference>
<dbReference type="PANTHER" id="PTHR10357">
    <property type="entry name" value="ALPHA-AMYLASE FAMILY MEMBER"/>
    <property type="match status" value="1"/>
</dbReference>
<dbReference type="InterPro" id="IPR045857">
    <property type="entry name" value="O16G_dom_2"/>
</dbReference>
<evidence type="ECO:0000313" key="10">
    <source>
        <dbReference type="Proteomes" id="UP000809529"/>
    </source>
</evidence>
<comment type="caution">
    <text evidence="9">The sequence shown here is derived from an EMBL/GenBank/DDBJ whole genome shotgun (WGS) entry which is preliminary data.</text>
</comment>
<dbReference type="EMBL" id="JAAEBW010000003">
    <property type="protein sequence ID" value="MBM1195037.1"/>
    <property type="molecule type" value="Genomic_DNA"/>
</dbReference>
<comment type="catalytic activity">
    <reaction evidence="1">
        <text>D-maltose = alpha,alpha-trehalose</text>
        <dbReference type="Rhea" id="RHEA:15145"/>
        <dbReference type="ChEBI" id="CHEBI:16551"/>
        <dbReference type="ChEBI" id="CHEBI:17306"/>
        <dbReference type="EC" id="5.4.99.16"/>
    </reaction>
</comment>
<evidence type="ECO:0000259" key="8">
    <source>
        <dbReference type="SMART" id="SM00642"/>
    </source>
</evidence>
<dbReference type="InterPro" id="IPR011009">
    <property type="entry name" value="Kinase-like_dom_sf"/>
</dbReference>
<dbReference type="InterPro" id="IPR017853">
    <property type="entry name" value="GH"/>
</dbReference>
<name>A0ABS1ZF71_9PSED</name>
<dbReference type="InterPro" id="IPR013780">
    <property type="entry name" value="Glyco_hydro_b"/>
</dbReference>
<dbReference type="EC" id="5.4.99.16" evidence="3"/>
<dbReference type="SUPFAM" id="SSF51445">
    <property type="entry name" value="(Trans)glycosidases"/>
    <property type="match status" value="1"/>
</dbReference>
<keyword evidence="5" id="KW-0106">Calcium</keyword>
<organism evidence="9 10">
    <name type="scientific">Pseudomonas weihenstephanensis</name>
    <dbReference type="NCBI Taxonomy" id="1608994"/>
    <lineage>
        <taxon>Bacteria</taxon>
        <taxon>Pseudomonadati</taxon>
        <taxon>Pseudomonadota</taxon>
        <taxon>Gammaproteobacteria</taxon>
        <taxon>Pseudomonadales</taxon>
        <taxon>Pseudomonadaceae</taxon>
        <taxon>Pseudomonas</taxon>
    </lineage>
</organism>
<dbReference type="SUPFAM" id="SSF56112">
    <property type="entry name" value="Protein kinase-like (PK-like)"/>
    <property type="match status" value="1"/>
</dbReference>
<reference evidence="9 10" key="1">
    <citation type="submission" date="2020-01" db="EMBL/GenBank/DDBJ databases">
        <title>Comparative genomics of meat spoilage bacteria.</title>
        <authorList>
            <person name="Hilgarth M."/>
            <person name="Vogel R.F."/>
        </authorList>
    </citation>
    <scope>NUCLEOTIDE SEQUENCE [LARGE SCALE GENOMIC DNA]</scope>
    <source>
        <strain evidence="9 10">TMW2.2077</strain>
    </source>
</reference>
<dbReference type="SMART" id="SM00642">
    <property type="entry name" value="Aamy"/>
    <property type="match status" value="1"/>
</dbReference>
<sequence>MAKKRASSNLINDPLWYKDAVIYQVHIKSFFDANNDGIGDFPGLISKLDYIADLGVNTVWLLPFYPSPRRDDGYDIADYRGVHPDYGTLADVKRFINEAHQRGLRVITELVINHTSDQHPWFQKARHAKAGSKARDYYVWSDSDQKYAGTRIIFLDTETSNWTWDPVAGQYFWHRFYAHQPDLNFDNPQVIKEVLSVMRFWLDMGIDGLRLDAIPYLIQRDGTNNENLPETHQILKQIRAEIDAHYPDRMLLAEANQWPEDTRQYFGDSDGIKGDECHMAFHFPLMPRLYMALAQEDRFPITDILRQTPPIPAHCQWAIFLRNHDELTLEMVTDKERDALWNHYAPDRRARINLGIRRRLAPLMERDRRRIELLNSVLLSMPGTPTLYYGDEIGMGDNIYLNDRDGVRTPMQWSMDLNGGFSRANPASLVLAPITDPLYGYQAVNVEAQALDPHSLLNWTRRLLAVRKQQKAFGRGSLNMLSPRNRRVLAYVREFTDALGNTQTIVCVANVSRSAQAVELDLSTWAGRVPVEMLSTQPFPPIGPMPYSLTLAPYGFYWFLLVSENAMPDSRAHPVHSLPERVTLVLKQRFEDVLEPPLRTTLERDILPAWLADRRWLGHTAALIEQVKIVYGTSIPAPELPVLLTEVQITAAGQQRRYQLVLGLISEDEPDSAQASQPVLCRVRQGREIGLVTEAFNLPPFVRAVLAGLQHARTLDTDAGQIRFCPTVHLAPLALDERSEISELTDEQAHCSVVIGGTLMLKLLREVSSGLHPALEMAAWLTAAGYAHVPPLLGSVVRYDDAGDGTLLMIAQRYVPHQGDARAWTQNILERAIRAERASTAPEPAQPVSALAELADFAALLGQRLGELHHVLAQPTDNPDFAPQIIGADDVSQWAAEISEQVRAALQQLNLQGPVLPARDQAQIRHLLKHQQPIVAYIEHLATRTLGGLKIRVHGDLHLGQVLVVHGDACFIGFEGNPARTLQARRSTHSPYTDLCGLLRSFEYAGAMAINNVQQADHPPEADRVPQQVVERYLKEARSALIQAYSQATASLAQGWQVSGGHEAALALFSLEKAAYEVMYQAANRPAWSGVPLQGLSALLSHLPGMSKPLPNGDKR</sequence>
<dbReference type="InterPro" id="IPR006047">
    <property type="entry name" value="GH13_cat_dom"/>
</dbReference>
<dbReference type="InterPro" id="IPR012811">
    <property type="entry name" value="TreS_maltokin_C_dom"/>
</dbReference>
<evidence type="ECO:0000256" key="2">
    <source>
        <dbReference type="ARBA" id="ARBA00005496"/>
    </source>
</evidence>
<keyword evidence="4" id="KW-0479">Metal-binding</keyword>
<evidence type="ECO:0000256" key="4">
    <source>
        <dbReference type="ARBA" id="ARBA00022723"/>
    </source>
</evidence>
<protein>
    <recommendedName>
        <fullName evidence="3">maltose alpha-D-glucosyltransferase</fullName>
        <ecNumber evidence="3">5.4.99.16</ecNumber>
    </recommendedName>
    <alternativeName>
        <fullName evidence="7">Maltose alpha-D-glucosyltransferase</fullName>
    </alternativeName>
</protein>
<dbReference type="SUPFAM" id="SSF51011">
    <property type="entry name" value="Glycosyl hydrolase domain"/>
    <property type="match status" value="1"/>
</dbReference>
<gene>
    <name evidence="9" type="primary">treS</name>
    <name evidence="9" type="ORF">GYN02_07575</name>
</gene>
<keyword evidence="10" id="KW-1185">Reference proteome</keyword>
<evidence type="ECO:0000256" key="6">
    <source>
        <dbReference type="ARBA" id="ARBA00023235"/>
    </source>
</evidence>
<evidence type="ECO:0000256" key="5">
    <source>
        <dbReference type="ARBA" id="ARBA00022837"/>
    </source>
</evidence>
<keyword evidence="6 9" id="KW-0413">Isomerase</keyword>
<dbReference type="PANTHER" id="PTHR10357:SF219">
    <property type="entry name" value="MALTOSE ALPHA-D-GLUCOSYLTRANSFERASE"/>
    <property type="match status" value="1"/>
</dbReference>
<dbReference type="Gene3D" id="3.20.20.80">
    <property type="entry name" value="Glycosidases"/>
    <property type="match status" value="1"/>
</dbReference>
<accession>A0ABS1ZF71</accession>
<dbReference type="Gene3D" id="3.90.1200.10">
    <property type="match status" value="1"/>
</dbReference>
<dbReference type="CDD" id="cd11334">
    <property type="entry name" value="AmyAc_TreS"/>
    <property type="match status" value="1"/>
</dbReference>
<comment type="similarity">
    <text evidence="2">Belongs to the glycosyl hydrolase 13 family. TreS subfamily.</text>
</comment>
<dbReference type="InterPro" id="IPR012810">
    <property type="entry name" value="TreS/a-amylase_N"/>
</dbReference>
<dbReference type="Pfam" id="PF00128">
    <property type="entry name" value="Alpha-amylase"/>
    <property type="match status" value="1"/>
</dbReference>
<feature type="domain" description="Glycosyl hydrolase family 13 catalytic" evidence="8">
    <location>
        <begin position="24"/>
        <end position="428"/>
    </location>
</feature>
<dbReference type="InterPro" id="IPR032091">
    <property type="entry name" value="Malt_amylase-like_C"/>
</dbReference>
<dbReference type="GO" id="GO:0047471">
    <property type="term" value="F:maltose alpha-D-glucosyltransferase activity"/>
    <property type="evidence" value="ECO:0007669"/>
    <property type="project" value="UniProtKB-EC"/>
</dbReference>
<evidence type="ECO:0000256" key="1">
    <source>
        <dbReference type="ARBA" id="ARBA00001595"/>
    </source>
</evidence>
<dbReference type="NCBIfam" id="TIGR02457">
    <property type="entry name" value="TreS_Cterm"/>
    <property type="match status" value="1"/>
</dbReference>
<dbReference type="Pfam" id="PF16657">
    <property type="entry name" value="Malt_amylase_C"/>
    <property type="match status" value="1"/>
</dbReference>